<organism evidence="2">
    <name type="scientific">bioreactor metagenome</name>
    <dbReference type="NCBI Taxonomy" id="1076179"/>
    <lineage>
        <taxon>unclassified sequences</taxon>
        <taxon>metagenomes</taxon>
        <taxon>ecological metagenomes</taxon>
    </lineage>
</organism>
<dbReference type="EMBL" id="VSSQ01133504">
    <property type="protein sequence ID" value="MPN59465.1"/>
    <property type="molecule type" value="Genomic_DNA"/>
</dbReference>
<keyword evidence="1" id="KW-1133">Transmembrane helix</keyword>
<protein>
    <submittedName>
        <fullName evidence="2">Uncharacterized protein</fullName>
    </submittedName>
</protein>
<reference evidence="2" key="1">
    <citation type="submission" date="2019-08" db="EMBL/GenBank/DDBJ databases">
        <authorList>
            <person name="Kucharzyk K."/>
            <person name="Murdoch R.W."/>
            <person name="Higgins S."/>
            <person name="Loffler F."/>
        </authorList>
    </citation>
    <scope>NUCLEOTIDE SEQUENCE</scope>
</reference>
<gene>
    <name evidence="2" type="ORF">SDC9_207186</name>
</gene>
<accession>A0A645J6X2</accession>
<comment type="caution">
    <text evidence="2">The sequence shown here is derived from an EMBL/GenBank/DDBJ whole genome shotgun (WGS) entry which is preliminary data.</text>
</comment>
<evidence type="ECO:0000313" key="2">
    <source>
        <dbReference type="EMBL" id="MPN59465.1"/>
    </source>
</evidence>
<evidence type="ECO:0000256" key="1">
    <source>
        <dbReference type="SAM" id="Phobius"/>
    </source>
</evidence>
<feature type="transmembrane region" description="Helical" evidence="1">
    <location>
        <begin position="7"/>
        <end position="29"/>
    </location>
</feature>
<keyword evidence="1" id="KW-0812">Transmembrane</keyword>
<sequence>MTNKPTLAIRFSTIALVTIVADNATLVIFSASNSDKLRSIACAIHSKSRPYVVGILA</sequence>
<dbReference type="AlphaFoldDB" id="A0A645J6X2"/>
<proteinExistence type="predicted"/>
<name>A0A645J6X2_9ZZZZ</name>
<keyword evidence="1" id="KW-0472">Membrane</keyword>